<reference evidence="3 4" key="1">
    <citation type="submission" date="2020-02" db="EMBL/GenBank/DDBJ databases">
        <title>Whole-genome analyses of novel actinobacteria.</title>
        <authorList>
            <person name="Sahin N."/>
            <person name="Tokatli A."/>
        </authorList>
    </citation>
    <scope>NUCLEOTIDE SEQUENCE [LARGE SCALE GENOMIC DNA]</scope>
    <source>
        <strain evidence="3 4">YC419</strain>
    </source>
</reference>
<evidence type="ECO:0000256" key="1">
    <source>
        <dbReference type="SAM" id="MobiDB-lite"/>
    </source>
</evidence>
<feature type="compositionally biased region" description="Low complexity" evidence="1">
    <location>
        <begin position="309"/>
        <end position="322"/>
    </location>
</feature>
<feature type="region of interest" description="Disordered" evidence="1">
    <location>
        <begin position="202"/>
        <end position="363"/>
    </location>
</feature>
<dbReference type="InterPro" id="IPR025351">
    <property type="entry name" value="Pvc16_N"/>
</dbReference>
<sequence length="363" mass="36711">MSNALAIAHVTQALALLIEANLQPEIDMAVKVEPRKPPADPPTDPTITVFLYQVTPNPSQRNNDLPTRASDGTLLKRPAAALDLHFVISAYGEETELVGQRLIGSVVRTLHEIPVLPKDVIELAGERPYLAGSDLAEAAQKVRFTPTVMDVDETSKLWGMLHQTPYSLSVVYQAALVFIEGRETPVPAKPVERHTVRVLPLGAPGAPVPAAPPGGPEAVEEESGSSGPAPAPATAEDGATGPSGAGASGQGPGPGKAVARAAGKAPAKAVAKAPQKAPAKPVAKAPVKAAAKAPGRARKEARPGKSEQEGQAAGAAKAAETGKPGRRRAKGTGAAPSSGPSSDSSPDSASDSSGAGGPEGAEG</sequence>
<gene>
    <name evidence="3" type="ORF">G6048_19785</name>
</gene>
<feature type="compositionally biased region" description="Low complexity" evidence="1">
    <location>
        <begin position="333"/>
        <end position="353"/>
    </location>
</feature>
<comment type="caution">
    <text evidence="3">The sequence shown here is derived from an EMBL/GenBank/DDBJ whole genome shotgun (WGS) entry which is preliminary data.</text>
</comment>
<feature type="domain" description="Pvc16 N-terminal" evidence="2">
    <location>
        <begin position="9"/>
        <end position="192"/>
    </location>
</feature>
<dbReference type="RefSeq" id="WP_165340888.1">
    <property type="nucleotide sequence ID" value="NZ_JAAKZX010000058.1"/>
</dbReference>
<dbReference type="Pfam" id="PF14065">
    <property type="entry name" value="Pvc16_N"/>
    <property type="match status" value="1"/>
</dbReference>
<name>A0ABX0DV04_9ACTN</name>
<evidence type="ECO:0000259" key="2">
    <source>
        <dbReference type="Pfam" id="PF14065"/>
    </source>
</evidence>
<proteinExistence type="predicted"/>
<feature type="compositionally biased region" description="Low complexity" evidence="1">
    <location>
        <begin position="224"/>
        <end position="240"/>
    </location>
</feature>
<evidence type="ECO:0000313" key="3">
    <source>
        <dbReference type="EMBL" id="NGO44304.1"/>
    </source>
</evidence>
<feature type="compositionally biased region" description="Gly residues" evidence="1">
    <location>
        <begin position="241"/>
        <end position="254"/>
    </location>
</feature>
<dbReference type="EMBL" id="JAAKZX010000058">
    <property type="protein sequence ID" value="NGO44304.1"/>
    <property type="molecule type" value="Genomic_DNA"/>
</dbReference>
<organism evidence="3 4">
    <name type="scientific">Streptomyces ureilyticus</name>
    <dbReference type="NCBI Taxonomy" id="1775131"/>
    <lineage>
        <taxon>Bacteria</taxon>
        <taxon>Bacillati</taxon>
        <taxon>Actinomycetota</taxon>
        <taxon>Actinomycetes</taxon>
        <taxon>Kitasatosporales</taxon>
        <taxon>Streptomycetaceae</taxon>
        <taxon>Streptomyces</taxon>
    </lineage>
</organism>
<feature type="compositionally biased region" description="Low complexity" evidence="1">
    <location>
        <begin position="255"/>
        <end position="294"/>
    </location>
</feature>
<feature type="compositionally biased region" description="Basic and acidic residues" evidence="1">
    <location>
        <begin position="297"/>
        <end position="308"/>
    </location>
</feature>
<evidence type="ECO:0000313" key="4">
    <source>
        <dbReference type="Proteomes" id="UP001518140"/>
    </source>
</evidence>
<dbReference type="Proteomes" id="UP001518140">
    <property type="component" value="Unassembled WGS sequence"/>
</dbReference>
<accession>A0ABX0DV04</accession>
<protein>
    <submittedName>
        <fullName evidence="3">DUF4255 domain-containing protein</fullName>
    </submittedName>
</protein>
<feature type="compositionally biased region" description="Gly residues" evidence="1">
    <location>
        <begin position="354"/>
        <end position="363"/>
    </location>
</feature>
<keyword evidence="4" id="KW-1185">Reference proteome</keyword>
<feature type="compositionally biased region" description="Pro residues" evidence="1">
    <location>
        <begin position="206"/>
        <end position="215"/>
    </location>
</feature>